<dbReference type="InterPro" id="IPR051131">
    <property type="entry name" value="NEK_Ser/Thr_kinase_NIMA"/>
</dbReference>
<feature type="compositionally biased region" description="Acidic residues" evidence="14">
    <location>
        <begin position="1428"/>
        <end position="1453"/>
    </location>
</feature>
<comment type="cofactor">
    <cofactor evidence="1">
        <name>Mg(2+)</name>
        <dbReference type="ChEBI" id="CHEBI:18420"/>
    </cofactor>
</comment>
<keyword evidence="10" id="KW-0460">Magnesium</keyword>
<dbReference type="PROSITE" id="PS00108">
    <property type="entry name" value="PROTEIN_KINASE_ST"/>
    <property type="match status" value="1"/>
</dbReference>
<evidence type="ECO:0000256" key="11">
    <source>
        <dbReference type="ARBA" id="ARBA00047899"/>
    </source>
</evidence>
<keyword evidence="5 16" id="KW-0808">Transferase</keyword>
<dbReference type="PROSITE" id="PS50011">
    <property type="entry name" value="PROTEIN_KINASE_DOM"/>
    <property type="match status" value="1"/>
</dbReference>
<keyword evidence="8" id="KW-0418">Kinase</keyword>
<dbReference type="Gene3D" id="1.10.510.10">
    <property type="entry name" value="Transferase(Phosphotransferase) domain 1"/>
    <property type="match status" value="1"/>
</dbReference>
<keyword evidence="4" id="KW-0723">Serine/threonine-protein kinase</keyword>
<dbReference type="InterPro" id="IPR011009">
    <property type="entry name" value="Kinase-like_dom_sf"/>
</dbReference>
<comment type="catalytic activity">
    <reaction evidence="11">
        <text>L-threonyl-[protein] + ATP = O-phospho-L-threonyl-[protein] + ADP + H(+)</text>
        <dbReference type="Rhea" id="RHEA:46608"/>
        <dbReference type="Rhea" id="RHEA-COMP:11060"/>
        <dbReference type="Rhea" id="RHEA-COMP:11605"/>
        <dbReference type="ChEBI" id="CHEBI:15378"/>
        <dbReference type="ChEBI" id="CHEBI:30013"/>
        <dbReference type="ChEBI" id="CHEBI:30616"/>
        <dbReference type="ChEBI" id="CHEBI:61977"/>
        <dbReference type="ChEBI" id="CHEBI:456216"/>
        <dbReference type="EC" id="2.7.11.1"/>
    </reaction>
</comment>
<feature type="compositionally biased region" description="Polar residues" evidence="14">
    <location>
        <begin position="1223"/>
        <end position="1238"/>
    </location>
</feature>
<feature type="compositionally biased region" description="Basic and acidic residues" evidence="14">
    <location>
        <begin position="1301"/>
        <end position="1314"/>
    </location>
</feature>
<dbReference type="FunFam" id="1.10.510.10:FF:000172">
    <property type="entry name" value="serine/threonine-protein kinase Nek1 isoform X1"/>
    <property type="match status" value="1"/>
</dbReference>
<feature type="region of interest" description="Disordered" evidence="14">
    <location>
        <begin position="1207"/>
        <end position="1250"/>
    </location>
</feature>
<dbReference type="FunFam" id="3.30.200.20:FF:000097">
    <property type="entry name" value="Probable serine/threonine-protein kinase nek1"/>
    <property type="match status" value="1"/>
</dbReference>
<evidence type="ECO:0000256" key="1">
    <source>
        <dbReference type="ARBA" id="ARBA00001946"/>
    </source>
</evidence>
<evidence type="ECO:0000256" key="5">
    <source>
        <dbReference type="ARBA" id="ARBA00022679"/>
    </source>
</evidence>
<feature type="region of interest" description="Disordered" evidence="14">
    <location>
        <begin position="1023"/>
        <end position="1081"/>
    </location>
</feature>
<protein>
    <recommendedName>
        <fullName evidence="3">non-specific serine/threonine protein kinase</fullName>
        <ecNumber evidence="3">2.7.11.1</ecNumber>
    </recommendedName>
</protein>
<feature type="region of interest" description="Disordered" evidence="14">
    <location>
        <begin position="901"/>
        <end position="937"/>
    </location>
</feature>
<feature type="compositionally biased region" description="Polar residues" evidence="14">
    <location>
        <begin position="1041"/>
        <end position="1050"/>
    </location>
</feature>
<dbReference type="PANTHER" id="PTHR44899:SF3">
    <property type="entry name" value="SERINE_THREONINE-PROTEIN KINASE NEK1"/>
    <property type="match status" value="1"/>
</dbReference>
<dbReference type="EMBL" id="HE573026">
    <property type="protein sequence ID" value="CCC52345.1"/>
    <property type="molecule type" value="Genomic_DNA"/>
</dbReference>
<keyword evidence="7 13" id="KW-0547">Nucleotide-binding</keyword>
<dbReference type="OMA" id="QYSETHE"/>
<dbReference type="GO" id="GO:0004674">
    <property type="term" value="F:protein serine/threonine kinase activity"/>
    <property type="evidence" value="ECO:0007669"/>
    <property type="project" value="UniProtKB-KW"/>
</dbReference>
<evidence type="ECO:0000256" key="10">
    <source>
        <dbReference type="ARBA" id="ARBA00022842"/>
    </source>
</evidence>
<sequence length="1514" mass="167766">MEKYSKVRVLGKGSFGSAILIRRRNDNALFVIKEVFLGKMNKKERMEARQECRVLQQLNHPNIVRYIEHFENRDNLFIVMEYCDGGDLHGKLKRGPMNENTILYYYSQICLAMEYLHSRHILHRDIKTMNIFLMKNGSVKLGDFGIATVLRSTMGMANTVCGTPYYFSPEICRNRPYNNKSDVWALGVLLYELATGRHPFDGNSMQQLMQSIVRGRYPPLPPHFSHDFRKMVDWCLQKDPTHRPSIKQTLGLPIVRKSLERLEEDLMLATQCKVRLKDIIDYEVGSDIRQGIGEDASNVAKQRAQQNNARQVSESRPLPYPPEMSPGKLAAIAVARQQGLLPPNNQQEDQQERQPSQGLFNAGRPYADQPSKRPLDNAVLLGPKPIEPGVVVDCGRVEMYRRYLQQQYQRRADEMKAALYPGKGGEVIRQPPIANPPYQRQQQYKQREQQNPVDCALIHGCAQAKQKNEPENRQDVAPPAAVAEGFEERMKRINAIVERYAKNVDPKAINTIHAYMKRKQEEYLQRHRMQQERAKHNEEKRRRELAKVIEYQNKIGRGEKIRRHRHEQQQQHQHQQKPSPRAVVKGDDNDRDNQGARDKQPPRLRREEPLQNHVFGRDPRYVQCPPRDGRGFIGQDEYADYQGNALDDRRAVRRGRKRAPVLAANSPSVAIFQQPRPQRLHGVPQRNDNGSPREAVPVASPRLVVHRDMCCNMAKKVYPTPPTHGGDETASPVIPQSPPKAKLPPHQAVIADDLKRPQQMLRLVSAPTLPSPICASPNGGRSNPCECNMNHPQDCNALAPKRTHYTIGRRNSAPSVSPVCPATSEASNLNDNKNHLAHPSAVVSYVSGNLASPRHRSAAMRSPSGGPLPALNGVSPVSVARLEDLPADVAARRRFEEQRRQLCHGEVPKQFLDSPPGRKGDAASGRPRNNEAGPNCAVEQRSVADTNMERKKVSPSSLLALLPSSNQAAENVQRKRAVFQPPPLAPLQIRPNFPSREVSDGFANVQPLSLAKDVQVLVGRQLKKRGPPPHTSNKDEEGACATSSVQSPSGALSKHRMAHKGQTTTDQEAPSEGHSDTRPLSSSPLLLDVIYGVSCPVGDDVSKNIHNVNAGSPGLPSLAENVADPPDVAQQWRCFADNGHHKMACRPYGGHMQLGIAQQQLNFRHDVDTISGFHKGDVVPMGTPCTLEALCSVPESFVDNMSLGQHSPCSASPTPGRDDIGSKGQSSVTTPRLSSPNDASGIGKRAVCGPQRKRPALSLCSKSRDVEKSSVVSIVHDNDQRLERPSPKNPDECSAAPGGALREESSLCEDKERSMPSIPSVDQQQEASLDGYIAMLDHLRGLLYHGPNDKRGIKLPKSPQQLKPLLENLDPEIVRSKSSAVTPGDPSLADGGLRGMGDDSAQPRTSQSTHAETDMCHGEEGKLGEGTDPSEFDDDESDDETLETSTSDEDFEDAVSLSPLRCAVANDPHHCFLDNPQYLPQVPAAERFPPGCVHAGEGFTGCVPDGDTGIKERE</sequence>
<feature type="region of interest" description="Disordered" evidence="14">
    <location>
        <begin position="342"/>
        <end position="380"/>
    </location>
</feature>
<dbReference type="InterPro" id="IPR000719">
    <property type="entry name" value="Prot_kinase_dom"/>
</dbReference>
<evidence type="ECO:0000256" key="14">
    <source>
        <dbReference type="SAM" id="MobiDB-lite"/>
    </source>
</evidence>
<evidence type="ECO:0000256" key="3">
    <source>
        <dbReference type="ARBA" id="ARBA00012513"/>
    </source>
</evidence>
<evidence type="ECO:0000256" key="13">
    <source>
        <dbReference type="PROSITE-ProRule" id="PRU10141"/>
    </source>
</evidence>
<comment type="similarity">
    <text evidence="2">Belongs to the protein kinase superfamily. NEK Ser/Thr protein kinase family. NIMA subfamily.</text>
</comment>
<dbReference type="GO" id="GO:0046872">
    <property type="term" value="F:metal ion binding"/>
    <property type="evidence" value="ECO:0007669"/>
    <property type="project" value="UniProtKB-KW"/>
</dbReference>
<reference evidence="16" key="1">
    <citation type="journal article" date="2012" name="Proc. Natl. Acad. Sci. U.S.A.">
        <title>Antigenic diversity is generated by distinct evolutionary mechanisms in African trypanosome species.</title>
        <authorList>
            <person name="Jackson A.P."/>
            <person name="Berry A."/>
            <person name="Aslett M."/>
            <person name="Allison H.C."/>
            <person name="Burton P."/>
            <person name="Vavrova-Anderson J."/>
            <person name="Brown R."/>
            <person name="Browne H."/>
            <person name="Corton N."/>
            <person name="Hauser H."/>
            <person name="Gamble J."/>
            <person name="Gilderthorp R."/>
            <person name="Marcello L."/>
            <person name="McQuillan J."/>
            <person name="Otto T.D."/>
            <person name="Quail M.A."/>
            <person name="Sanders M.J."/>
            <person name="van Tonder A."/>
            <person name="Ginger M.L."/>
            <person name="Field M.C."/>
            <person name="Barry J.D."/>
            <person name="Hertz-Fowler C."/>
            <person name="Berriman M."/>
        </authorList>
    </citation>
    <scope>NUCLEOTIDE SEQUENCE</scope>
    <source>
        <strain evidence="16">Y486</strain>
    </source>
</reference>
<feature type="region of interest" description="Disordered" evidence="14">
    <location>
        <begin position="810"/>
        <end position="835"/>
    </location>
</feature>
<accession>G0U4I1</accession>
<evidence type="ECO:0000256" key="6">
    <source>
        <dbReference type="ARBA" id="ARBA00022723"/>
    </source>
</evidence>
<feature type="compositionally biased region" description="Low complexity" evidence="14">
    <location>
        <begin position="342"/>
        <end position="357"/>
    </location>
</feature>
<keyword evidence="9 13" id="KW-0067">ATP-binding</keyword>
<evidence type="ECO:0000259" key="15">
    <source>
        <dbReference type="PROSITE" id="PS50011"/>
    </source>
</evidence>
<dbReference type="PANTHER" id="PTHR44899">
    <property type="entry name" value="CAMK FAMILY PROTEIN KINASE"/>
    <property type="match status" value="1"/>
</dbReference>
<feature type="compositionally biased region" description="Basic and acidic residues" evidence="14">
    <location>
        <begin position="584"/>
        <end position="620"/>
    </location>
</feature>
<dbReference type="Pfam" id="PF00069">
    <property type="entry name" value="Pkinase"/>
    <property type="match status" value="1"/>
</dbReference>
<proteinExistence type="inferred from homology"/>
<dbReference type="VEuPathDB" id="TriTrypDB:TvY486_1013880"/>
<feature type="compositionally biased region" description="Basic and acidic residues" evidence="14">
    <location>
        <begin position="1276"/>
        <end position="1291"/>
    </location>
</feature>
<dbReference type="Gene3D" id="3.30.200.20">
    <property type="entry name" value="Phosphorylase Kinase, domain 1"/>
    <property type="match status" value="1"/>
</dbReference>
<feature type="binding site" evidence="13">
    <location>
        <position position="33"/>
    </location>
    <ligand>
        <name>ATP</name>
        <dbReference type="ChEBI" id="CHEBI:30616"/>
    </ligand>
</feature>
<keyword evidence="6" id="KW-0479">Metal-binding</keyword>
<dbReference type="GO" id="GO:0005524">
    <property type="term" value="F:ATP binding"/>
    <property type="evidence" value="ECO:0007669"/>
    <property type="project" value="UniProtKB-UniRule"/>
</dbReference>
<name>G0U4I1_TRYVY</name>
<comment type="catalytic activity">
    <reaction evidence="12">
        <text>L-seryl-[protein] + ATP = O-phospho-L-seryl-[protein] + ADP + H(+)</text>
        <dbReference type="Rhea" id="RHEA:17989"/>
        <dbReference type="Rhea" id="RHEA-COMP:9863"/>
        <dbReference type="Rhea" id="RHEA-COMP:11604"/>
        <dbReference type="ChEBI" id="CHEBI:15378"/>
        <dbReference type="ChEBI" id="CHEBI:29999"/>
        <dbReference type="ChEBI" id="CHEBI:30616"/>
        <dbReference type="ChEBI" id="CHEBI:83421"/>
        <dbReference type="ChEBI" id="CHEBI:456216"/>
        <dbReference type="EC" id="2.7.11.1"/>
    </reaction>
</comment>
<feature type="region of interest" description="Disordered" evidence="14">
    <location>
        <begin position="554"/>
        <end position="624"/>
    </location>
</feature>
<evidence type="ECO:0000313" key="16">
    <source>
        <dbReference type="EMBL" id="CCC52345.1"/>
    </source>
</evidence>
<evidence type="ECO:0000256" key="2">
    <source>
        <dbReference type="ARBA" id="ARBA00010886"/>
    </source>
</evidence>
<feature type="region of interest" description="Disordered" evidence="14">
    <location>
        <begin position="1374"/>
        <end position="1453"/>
    </location>
</feature>
<evidence type="ECO:0000256" key="8">
    <source>
        <dbReference type="ARBA" id="ARBA00022777"/>
    </source>
</evidence>
<dbReference type="EC" id="2.7.11.1" evidence="3"/>
<organism evidence="16">
    <name type="scientific">Trypanosoma vivax (strain Y486)</name>
    <dbReference type="NCBI Taxonomy" id="1055687"/>
    <lineage>
        <taxon>Eukaryota</taxon>
        <taxon>Discoba</taxon>
        <taxon>Euglenozoa</taxon>
        <taxon>Kinetoplastea</taxon>
        <taxon>Metakinetoplastina</taxon>
        <taxon>Trypanosomatida</taxon>
        <taxon>Trypanosomatidae</taxon>
        <taxon>Trypanosoma</taxon>
        <taxon>Duttonella</taxon>
    </lineage>
</organism>
<dbReference type="SUPFAM" id="SSF56112">
    <property type="entry name" value="Protein kinase-like (PK-like)"/>
    <property type="match status" value="1"/>
</dbReference>
<dbReference type="InterPro" id="IPR017441">
    <property type="entry name" value="Protein_kinase_ATP_BS"/>
</dbReference>
<feature type="region of interest" description="Disordered" evidence="14">
    <location>
        <begin position="304"/>
        <end position="326"/>
    </location>
</feature>
<dbReference type="CDD" id="cd08215">
    <property type="entry name" value="STKc_Nek"/>
    <property type="match status" value="1"/>
</dbReference>
<dbReference type="PROSITE" id="PS00107">
    <property type="entry name" value="PROTEIN_KINASE_ATP"/>
    <property type="match status" value="1"/>
</dbReference>
<feature type="domain" description="Protein kinase" evidence="15">
    <location>
        <begin position="4"/>
        <end position="255"/>
    </location>
</feature>
<dbReference type="InterPro" id="IPR008271">
    <property type="entry name" value="Ser/Thr_kinase_AS"/>
</dbReference>
<feature type="compositionally biased region" description="Basic and acidic residues" evidence="14">
    <location>
        <begin position="1411"/>
        <end position="1425"/>
    </location>
</feature>
<feature type="region of interest" description="Disordered" evidence="14">
    <location>
        <begin position="1275"/>
        <end position="1322"/>
    </location>
</feature>
<dbReference type="SMART" id="SM00220">
    <property type="entry name" value="S_TKc"/>
    <property type="match status" value="1"/>
</dbReference>
<gene>
    <name evidence="16" type="ORF">TVY486_1013880</name>
</gene>
<evidence type="ECO:0000256" key="12">
    <source>
        <dbReference type="ARBA" id="ARBA00048679"/>
    </source>
</evidence>
<evidence type="ECO:0000256" key="4">
    <source>
        <dbReference type="ARBA" id="ARBA00022527"/>
    </source>
</evidence>
<evidence type="ECO:0000256" key="9">
    <source>
        <dbReference type="ARBA" id="ARBA00022840"/>
    </source>
</evidence>
<evidence type="ECO:0000256" key="7">
    <source>
        <dbReference type="ARBA" id="ARBA00022741"/>
    </source>
</evidence>